<accession>A0A8H3L1S3</accession>
<proteinExistence type="predicted"/>
<gene>
    <name evidence="3" type="ORF">RCL2_000584100</name>
</gene>
<dbReference type="Proteomes" id="UP000615446">
    <property type="component" value="Unassembled WGS sequence"/>
</dbReference>
<feature type="region of interest" description="Disordered" evidence="2">
    <location>
        <begin position="145"/>
        <end position="164"/>
    </location>
</feature>
<dbReference type="AlphaFoldDB" id="A0A8H3L1S3"/>
<sequence length="164" mass="18583">MSLTNVETEVATKLEEIQTLQSRVEELEQEVSLAQKKLSEMEFLKRKVELKNVELTNTNVDLDLEKTTVQKALIEKDSLLQEAILKGPVNTSLAEQIPKISNKSEVIEGNKGLKKGNKITNPKTTLESPYSLFFQNHSYEFPTRYAKEPRDGTTPYETLPHGYG</sequence>
<evidence type="ECO:0000256" key="2">
    <source>
        <dbReference type="SAM" id="MobiDB-lite"/>
    </source>
</evidence>
<dbReference type="EMBL" id="BLAL01000039">
    <property type="protein sequence ID" value="GES78536.1"/>
    <property type="molecule type" value="Genomic_DNA"/>
</dbReference>
<keyword evidence="1" id="KW-0175">Coiled coil</keyword>
<evidence type="ECO:0000313" key="3">
    <source>
        <dbReference type="EMBL" id="GES78536.1"/>
    </source>
</evidence>
<reference evidence="3" key="1">
    <citation type="submission" date="2019-10" db="EMBL/GenBank/DDBJ databases">
        <title>Conservation and host-specific expression of non-tandemly repeated heterogenous ribosome RNA gene in arbuscular mycorrhizal fungi.</title>
        <authorList>
            <person name="Maeda T."/>
            <person name="Kobayashi Y."/>
            <person name="Nakagawa T."/>
            <person name="Ezawa T."/>
            <person name="Yamaguchi K."/>
            <person name="Bino T."/>
            <person name="Nishimoto Y."/>
            <person name="Shigenobu S."/>
            <person name="Kawaguchi M."/>
        </authorList>
    </citation>
    <scope>NUCLEOTIDE SEQUENCE</scope>
    <source>
        <strain evidence="3">HR1</strain>
    </source>
</reference>
<name>A0A8H3L1S3_9GLOM</name>
<evidence type="ECO:0000256" key="1">
    <source>
        <dbReference type="SAM" id="Coils"/>
    </source>
</evidence>
<feature type="coiled-coil region" evidence="1">
    <location>
        <begin position="3"/>
        <end position="44"/>
    </location>
</feature>
<comment type="caution">
    <text evidence="3">The sequence shown here is derived from an EMBL/GenBank/DDBJ whole genome shotgun (WGS) entry which is preliminary data.</text>
</comment>
<dbReference type="OrthoDB" id="2404780at2759"/>
<protein>
    <submittedName>
        <fullName evidence="3">Uncharacterized protein</fullName>
    </submittedName>
</protein>
<evidence type="ECO:0000313" key="4">
    <source>
        <dbReference type="Proteomes" id="UP000615446"/>
    </source>
</evidence>
<organism evidence="3 4">
    <name type="scientific">Rhizophagus clarus</name>
    <dbReference type="NCBI Taxonomy" id="94130"/>
    <lineage>
        <taxon>Eukaryota</taxon>
        <taxon>Fungi</taxon>
        <taxon>Fungi incertae sedis</taxon>
        <taxon>Mucoromycota</taxon>
        <taxon>Glomeromycotina</taxon>
        <taxon>Glomeromycetes</taxon>
        <taxon>Glomerales</taxon>
        <taxon>Glomeraceae</taxon>
        <taxon>Rhizophagus</taxon>
    </lineage>
</organism>